<comment type="caution">
    <text evidence="2">The sequence shown here is derived from an EMBL/GenBank/DDBJ whole genome shotgun (WGS) entry which is preliminary data.</text>
</comment>
<proteinExistence type="inferred from homology"/>
<dbReference type="Gene3D" id="3.40.1400.10">
    <property type="entry name" value="Sugar-phosphate isomerase, RpiB/LacA/LacB"/>
    <property type="match status" value="1"/>
</dbReference>
<dbReference type="EMBL" id="JAUSWO010000001">
    <property type="protein sequence ID" value="MDQ0513858.1"/>
    <property type="molecule type" value="Genomic_DNA"/>
</dbReference>
<comment type="similarity">
    <text evidence="1">Belongs to the LacAB/RpiB family.</text>
</comment>
<accession>A0ABU0LYU2</accession>
<dbReference type="Pfam" id="PF02502">
    <property type="entry name" value="LacAB_rpiB"/>
    <property type="match status" value="1"/>
</dbReference>
<evidence type="ECO:0000313" key="3">
    <source>
        <dbReference type="Proteomes" id="UP001240643"/>
    </source>
</evidence>
<organism evidence="2 3">
    <name type="scientific">Mycoplasmoides fastidiosum</name>
    <dbReference type="NCBI Taxonomy" id="92758"/>
    <lineage>
        <taxon>Bacteria</taxon>
        <taxon>Bacillati</taxon>
        <taxon>Mycoplasmatota</taxon>
        <taxon>Mycoplasmoidales</taxon>
        <taxon>Mycoplasmoidaceae</taxon>
        <taxon>Mycoplasmoides</taxon>
    </lineage>
</organism>
<evidence type="ECO:0000256" key="1">
    <source>
        <dbReference type="ARBA" id="ARBA00008754"/>
    </source>
</evidence>
<evidence type="ECO:0000313" key="2">
    <source>
        <dbReference type="EMBL" id="MDQ0513858.1"/>
    </source>
</evidence>
<name>A0ABU0LYU2_9BACT</name>
<dbReference type="GO" id="GO:0016853">
    <property type="term" value="F:isomerase activity"/>
    <property type="evidence" value="ECO:0007669"/>
    <property type="project" value="UniProtKB-KW"/>
</dbReference>
<dbReference type="InterPro" id="IPR036569">
    <property type="entry name" value="RpiB_LacA_LacB_sf"/>
</dbReference>
<dbReference type="SUPFAM" id="SSF89623">
    <property type="entry name" value="Ribose/Galactose isomerase RpiB/AlsB"/>
    <property type="match status" value="1"/>
</dbReference>
<gene>
    <name evidence="2" type="ORF">J2Z62_000296</name>
</gene>
<sequence length="145" mass="16828">MKIKIYASPDNGHFVKNILTTLKIDEHLSLVLNDNENLNFSIYDQILQEIAEQKYDRIIVIEQYGIAGFMYLTKDLNSIVAFVEDQHSAYMTPLHNNTNIMICPLATIGLENLKVIIQTFLDSKFEAARHWVRLEMLKKLMQPKD</sequence>
<protein>
    <submittedName>
        <fullName evidence="2">Ribose 5-phosphate isomerase RpiB</fullName>
    </submittedName>
</protein>
<dbReference type="InterPro" id="IPR003500">
    <property type="entry name" value="RpiB_LacA_LacB"/>
</dbReference>
<keyword evidence="3" id="KW-1185">Reference proteome</keyword>
<dbReference type="RefSeq" id="WP_256547448.1">
    <property type="nucleotide sequence ID" value="NZ_CP101809.1"/>
</dbReference>
<keyword evidence="2" id="KW-0413">Isomerase</keyword>
<dbReference type="Proteomes" id="UP001240643">
    <property type="component" value="Unassembled WGS sequence"/>
</dbReference>
<reference evidence="2" key="1">
    <citation type="submission" date="2023-07" db="EMBL/GenBank/DDBJ databases">
        <title>Genomic Encyclopedia of Type Strains, Phase IV (KMG-IV): sequencing the most valuable type-strain genomes for metagenomic binning, comparative biology and taxonomic classification.</title>
        <authorList>
            <person name="Goeker M."/>
        </authorList>
    </citation>
    <scope>NUCLEOTIDE SEQUENCE [LARGE SCALE GENOMIC DNA]</scope>
    <source>
        <strain evidence="2">DSM 21204</strain>
    </source>
</reference>